<gene>
    <name evidence="5" type="ORF">IRI77_22840</name>
</gene>
<protein>
    <submittedName>
        <fullName evidence="5">DUF4097 family beta strand repeat protein</fullName>
    </submittedName>
</protein>
<dbReference type="InterPro" id="IPR025164">
    <property type="entry name" value="Toastrack_DUF4097"/>
</dbReference>
<keyword evidence="2" id="KW-0812">Transmembrane</keyword>
<feature type="transmembrane region" description="Helical" evidence="2">
    <location>
        <begin position="70"/>
        <end position="89"/>
    </location>
</feature>
<accession>A0A7S7NLA8</accession>
<name>A0A7S7NLA8_PALFE</name>
<dbReference type="EMBL" id="CP063849">
    <property type="protein sequence ID" value="QOY85650.1"/>
    <property type="molecule type" value="Genomic_DNA"/>
</dbReference>
<evidence type="ECO:0000259" key="4">
    <source>
        <dbReference type="Pfam" id="PF22570"/>
    </source>
</evidence>
<evidence type="ECO:0000313" key="5">
    <source>
        <dbReference type="EMBL" id="QOY85650.1"/>
    </source>
</evidence>
<keyword evidence="6" id="KW-1185">Reference proteome</keyword>
<keyword evidence="2" id="KW-0472">Membrane</keyword>
<evidence type="ECO:0000259" key="3">
    <source>
        <dbReference type="Pfam" id="PF13349"/>
    </source>
</evidence>
<feature type="domain" description="DUF4097" evidence="3">
    <location>
        <begin position="128"/>
        <end position="445"/>
    </location>
</feature>
<keyword evidence="2" id="KW-1133">Transmembrane helix</keyword>
<dbReference type="KEGG" id="pfer:IRI77_22840"/>
<dbReference type="RefSeq" id="WP_194447320.1">
    <property type="nucleotide sequence ID" value="NZ_CP063849.1"/>
</dbReference>
<dbReference type="AlphaFoldDB" id="A0A7S7NLA8"/>
<feature type="transmembrane region" description="Helical" evidence="2">
    <location>
        <begin position="36"/>
        <end position="58"/>
    </location>
</feature>
<reference evidence="5 6" key="1">
    <citation type="submission" date="2020-10" db="EMBL/GenBank/DDBJ databases">
        <title>Complete genome sequence of Paludibaculum fermentans P105T, a facultatively anaerobic acidobacterium capable of dissimilatory Fe(III) reduction.</title>
        <authorList>
            <person name="Dedysh S.N."/>
            <person name="Beletsky A.V."/>
            <person name="Kulichevskaya I.S."/>
            <person name="Mardanov A.V."/>
            <person name="Ravin N.V."/>
        </authorList>
    </citation>
    <scope>NUCLEOTIDE SEQUENCE [LARGE SCALE GENOMIC DNA]</scope>
    <source>
        <strain evidence="5 6">P105</strain>
    </source>
</reference>
<feature type="compositionally biased region" description="Pro residues" evidence="1">
    <location>
        <begin position="459"/>
        <end position="471"/>
    </location>
</feature>
<organism evidence="5 6">
    <name type="scientific">Paludibaculum fermentans</name>
    <dbReference type="NCBI Taxonomy" id="1473598"/>
    <lineage>
        <taxon>Bacteria</taxon>
        <taxon>Pseudomonadati</taxon>
        <taxon>Acidobacteriota</taxon>
        <taxon>Terriglobia</taxon>
        <taxon>Bryobacterales</taxon>
        <taxon>Bryobacteraceae</taxon>
        <taxon>Paludibaculum</taxon>
    </lineage>
</organism>
<dbReference type="PANTHER" id="PTHR34094:SF1">
    <property type="entry name" value="PROTEIN FAM185A"/>
    <property type="match status" value="1"/>
</dbReference>
<feature type="domain" description="LiaF transmembrane" evidence="4">
    <location>
        <begin position="8"/>
        <end position="78"/>
    </location>
</feature>
<sequence>MRRGSLVGPLVLIVIGVVFLLKNIRPDLPLFELFMSYWPFLLIAWGGLRLVEILVSYFRGSKLPVTGISGGEWALVIILSMVGSSVWGVQQFTRNGFGRFPIGGVEVFGESFDYSVAAQDVKSGKTPRIVVDNVRGNTRIIAADTEQVSVSGRKTVRALSRTEADKADALTKVQCNAAGSTVTIAANQDRADGQRVSTDLEITVPKGSSIETRGRYGDFEISDVTGDVTINSDNAGVRLQNIGGRVKVDTRKSDIIRAVDLKGDLELKGRGRDVELENIAGQVTINGSYSGETTMRKLAKTVRFESAVTDFRVERIPGELQLSLSTLTANNVVGPMTVRAKSKDIRLTDVSDTIELNIDNGNVEILQSKLPLAKMDVKVRAGAIEVALPKDGRFTLDASTQRGEITNDFDDRLKETSEDRGAKLRGSLGAGPEIKLATSRGEVTLRKMGMGEVSAQELPAPPKAPKAPAPPARADNQ</sequence>
<dbReference type="Pfam" id="PF22570">
    <property type="entry name" value="LiaF-TM"/>
    <property type="match status" value="1"/>
</dbReference>
<evidence type="ECO:0000256" key="2">
    <source>
        <dbReference type="SAM" id="Phobius"/>
    </source>
</evidence>
<evidence type="ECO:0000256" key="1">
    <source>
        <dbReference type="SAM" id="MobiDB-lite"/>
    </source>
</evidence>
<dbReference type="InterPro" id="IPR054331">
    <property type="entry name" value="LiaF_TM"/>
</dbReference>
<dbReference type="Proteomes" id="UP000593892">
    <property type="component" value="Chromosome"/>
</dbReference>
<evidence type="ECO:0000313" key="6">
    <source>
        <dbReference type="Proteomes" id="UP000593892"/>
    </source>
</evidence>
<proteinExistence type="predicted"/>
<feature type="region of interest" description="Disordered" evidence="1">
    <location>
        <begin position="449"/>
        <end position="477"/>
    </location>
</feature>
<dbReference type="Pfam" id="PF13349">
    <property type="entry name" value="DUF4097"/>
    <property type="match status" value="1"/>
</dbReference>
<dbReference type="PANTHER" id="PTHR34094">
    <property type="match status" value="1"/>
</dbReference>